<feature type="transmembrane region" description="Helical" evidence="1">
    <location>
        <begin position="12"/>
        <end position="31"/>
    </location>
</feature>
<dbReference type="SUPFAM" id="SSF53955">
    <property type="entry name" value="Lysozyme-like"/>
    <property type="match status" value="1"/>
</dbReference>
<comment type="caution">
    <text evidence="2">The sequence shown here is derived from an EMBL/GenBank/DDBJ whole genome shotgun (WGS) entry which is preliminary data.</text>
</comment>
<evidence type="ECO:0000256" key="1">
    <source>
        <dbReference type="SAM" id="Phobius"/>
    </source>
</evidence>
<evidence type="ECO:0000313" key="2">
    <source>
        <dbReference type="EMBL" id="GAA1707500.1"/>
    </source>
</evidence>
<dbReference type="Proteomes" id="UP001500618">
    <property type="component" value="Unassembled WGS sequence"/>
</dbReference>
<evidence type="ECO:0008006" key="4">
    <source>
        <dbReference type="Google" id="ProtNLM"/>
    </source>
</evidence>
<reference evidence="2 3" key="1">
    <citation type="journal article" date="2019" name="Int. J. Syst. Evol. Microbiol.">
        <title>The Global Catalogue of Microorganisms (GCM) 10K type strain sequencing project: providing services to taxonomists for standard genome sequencing and annotation.</title>
        <authorList>
            <consortium name="The Broad Institute Genomics Platform"/>
            <consortium name="The Broad Institute Genome Sequencing Center for Infectious Disease"/>
            <person name="Wu L."/>
            <person name="Ma J."/>
        </authorList>
    </citation>
    <scope>NUCLEOTIDE SEQUENCE [LARGE SCALE GENOMIC DNA]</scope>
    <source>
        <strain evidence="2 3">JCM 14718</strain>
    </source>
</reference>
<organism evidence="2 3">
    <name type="scientific">Fodinicola feengrottensis</name>
    <dbReference type="NCBI Taxonomy" id="435914"/>
    <lineage>
        <taxon>Bacteria</taxon>
        <taxon>Bacillati</taxon>
        <taxon>Actinomycetota</taxon>
        <taxon>Actinomycetes</taxon>
        <taxon>Mycobacteriales</taxon>
        <taxon>Fodinicola</taxon>
    </lineage>
</organism>
<keyword evidence="1" id="KW-0472">Membrane</keyword>
<keyword evidence="1" id="KW-1133">Transmembrane helix</keyword>
<dbReference type="RefSeq" id="WP_279583026.1">
    <property type="nucleotide sequence ID" value="NZ_WOTO01000075.1"/>
</dbReference>
<gene>
    <name evidence="2" type="ORF">GCM10009765_66190</name>
</gene>
<dbReference type="InterPro" id="IPR023346">
    <property type="entry name" value="Lysozyme-like_dom_sf"/>
</dbReference>
<keyword evidence="3" id="KW-1185">Reference proteome</keyword>
<dbReference type="EMBL" id="BAAANY010000031">
    <property type="protein sequence ID" value="GAA1707500.1"/>
    <property type="molecule type" value="Genomic_DNA"/>
</dbReference>
<protein>
    <recommendedName>
        <fullName evidence="4">Lytic transglycosylase domain-containing protein</fullName>
    </recommendedName>
</protein>
<keyword evidence="1" id="KW-0812">Transmembrane</keyword>
<sequence>MNRIVVRGSSVVVRSFAVAVLMLGVGAAYFAGSMKQPEQITAVSQQTRPVDDDRADQAGALADAKRAGTTAQVQAQVQAAAAADAKAAAARAAAAKASRSQARTDDGTGAGLSVPPPSVDCIKNYSGNRRIACGMLPQWGFSTGEMTCLSPMWDKESGWSTHATNSAGTAWGIPQAVPKDRLAEAGPGWRDDPATQIKWGLDYIKKRYSTPCKAWAIWQTRGWY</sequence>
<name>A0ABN2ILY5_9ACTN</name>
<evidence type="ECO:0000313" key="3">
    <source>
        <dbReference type="Proteomes" id="UP001500618"/>
    </source>
</evidence>
<proteinExistence type="predicted"/>
<accession>A0ABN2ILY5</accession>